<keyword evidence="1" id="KW-0472">Membrane</keyword>
<accession>A0A9N8VZ70</accession>
<dbReference type="AlphaFoldDB" id="A0A9N8VZ70"/>
<keyword evidence="1" id="KW-0812">Transmembrane</keyword>
<evidence type="ECO:0000313" key="2">
    <source>
        <dbReference type="EMBL" id="CAG8468234.1"/>
    </source>
</evidence>
<gene>
    <name evidence="2" type="ORF">FMOSSE_LOCUS2383</name>
</gene>
<evidence type="ECO:0000313" key="3">
    <source>
        <dbReference type="Proteomes" id="UP000789375"/>
    </source>
</evidence>
<evidence type="ECO:0000256" key="1">
    <source>
        <dbReference type="SAM" id="Phobius"/>
    </source>
</evidence>
<protein>
    <submittedName>
        <fullName evidence="2">12891_t:CDS:1</fullName>
    </submittedName>
</protein>
<name>A0A9N8VZ70_FUNMO</name>
<dbReference type="EMBL" id="CAJVPP010000310">
    <property type="protein sequence ID" value="CAG8468234.1"/>
    <property type="molecule type" value="Genomic_DNA"/>
</dbReference>
<reference evidence="2" key="1">
    <citation type="submission" date="2021-06" db="EMBL/GenBank/DDBJ databases">
        <authorList>
            <person name="Kallberg Y."/>
            <person name="Tangrot J."/>
            <person name="Rosling A."/>
        </authorList>
    </citation>
    <scope>NUCLEOTIDE SEQUENCE</scope>
    <source>
        <strain evidence="2">87-6 pot B 2015</strain>
    </source>
</reference>
<keyword evidence="3" id="KW-1185">Reference proteome</keyword>
<feature type="transmembrane region" description="Helical" evidence="1">
    <location>
        <begin position="7"/>
        <end position="23"/>
    </location>
</feature>
<comment type="caution">
    <text evidence="2">The sequence shown here is derived from an EMBL/GenBank/DDBJ whole genome shotgun (WGS) entry which is preliminary data.</text>
</comment>
<dbReference type="Proteomes" id="UP000789375">
    <property type="component" value="Unassembled WGS sequence"/>
</dbReference>
<keyword evidence="1" id="KW-1133">Transmembrane helix</keyword>
<sequence length="110" mass="12625">MLISAEFFCGLFIGLIIGLSLHYKTYNQLDNISQKLEAIIQAIEPGKIKVKSKPAKLLSERKYRENVENLWKDFKKLFDTKTELDSTFSFNKMATEIYTLREGKGIAIST</sequence>
<organism evidence="2 3">
    <name type="scientific">Funneliformis mosseae</name>
    <name type="common">Endomycorrhizal fungus</name>
    <name type="synonym">Glomus mosseae</name>
    <dbReference type="NCBI Taxonomy" id="27381"/>
    <lineage>
        <taxon>Eukaryota</taxon>
        <taxon>Fungi</taxon>
        <taxon>Fungi incertae sedis</taxon>
        <taxon>Mucoromycota</taxon>
        <taxon>Glomeromycotina</taxon>
        <taxon>Glomeromycetes</taxon>
        <taxon>Glomerales</taxon>
        <taxon>Glomeraceae</taxon>
        <taxon>Funneliformis</taxon>
    </lineage>
</organism>
<proteinExistence type="predicted"/>